<dbReference type="OrthoDB" id="3255720at2"/>
<proteinExistence type="predicted"/>
<gene>
    <name evidence="1" type="ORF">FRX94_09125</name>
</gene>
<dbReference type="Proteomes" id="UP000320791">
    <property type="component" value="Unassembled WGS sequence"/>
</dbReference>
<dbReference type="CDD" id="cd17511">
    <property type="entry name" value="YbjN_AmyR-like"/>
    <property type="match status" value="1"/>
</dbReference>
<protein>
    <submittedName>
        <fullName evidence="1">YbjN domain-containing protein</fullName>
    </submittedName>
</protein>
<dbReference type="InterPro" id="IPR019660">
    <property type="entry name" value="Put_sensory_transdc_reg_YbjN"/>
</dbReference>
<sequence>MTDSEPTAVTLDRVAEIFQAEKLEYIPEEEGLLRTGFPNAAVSLVIEGDYLLFDAAWRGTPPSGDAPIILGAVNEWNLTQMMPSLSFSEITEGSLNLRAHRGLYIGHGATRNQIGAFVMSAIENTRSCFHWLETQFPQYVTWEEAE</sequence>
<evidence type="ECO:0000313" key="1">
    <source>
        <dbReference type="EMBL" id="TWT24026.1"/>
    </source>
</evidence>
<dbReference type="Pfam" id="PF10722">
    <property type="entry name" value="YbjN"/>
    <property type="match status" value="1"/>
</dbReference>
<evidence type="ECO:0000313" key="2">
    <source>
        <dbReference type="Proteomes" id="UP000320791"/>
    </source>
</evidence>
<accession>A0A5C5UDE0</accession>
<dbReference type="EMBL" id="VOHM01000020">
    <property type="protein sequence ID" value="TWT24026.1"/>
    <property type="molecule type" value="Genomic_DNA"/>
</dbReference>
<dbReference type="AlphaFoldDB" id="A0A5C5UDE0"/>
<dbReference type="RefSeq" id="WP_146324829.1">
    <property type="nucleotide sequence ID" value="NZ_BAABLR010000026.1"/>
</dbReference>
<comment type="caution">
    <text evidence="1">The sequence shown here is derived from an EMBL/GenBank/DDBJ whole genome shotgun (WGS) entry which is preliminary data.</text>
</comment>
<organism evidence="1 2">
    <name type="scientific">Corynebacterium canis</name>
    <dbReference type="NCBI Taxonomy" id="679663"/>
    <lineage>
        <taxon>Bacteria</taxon>
        <taxon>Bacillati</taxon>
        <taxon>Actinomycetota</taxon>
        <taxon>Actinomycetes</taxon>
        <taxon>Mycobacteriales</taxon>
        <taxon>Corynebacteriaceae</taxon>
        <taxon>Corynebacterium</taxon>
    </lineage>
</organism>
<keyword evidence="2" id="KW-1185">Reference proteome</keyword>
<reference evidence="1 2" key="1">
    <citation type="submission" date="2019-08" db="EMBL/GenBank/DDBJ databases">
        <authorList>
            <person name="Lei W."/>
        </authorList>
    </citation>
    <scope>NUCLEOTIDE SEQUENCE [LARGE SCALE GENOMIC DNA]</scope>
    <source>
        <strain evidence="1 2">CCUG 58627</strain>
    </source>
</reference>
<name>A0A5C5UDE0_9CORY</name>